<dbReference type="InterPro" id="IPR001199">
    <property type="entry name" value="Cyt_B5-like_heme/steroid-bd"/>
</dbReference>
<feature type="transmembrane region" description="Helical" evidence="5">
    <location>
        <begin position="274"/>
        <end position="292"/>
    </location>
</feature>
<name>A0A0D3IPI1_EMIH1</name>
<dbReference type="GO" id="GO:0042759">
    <property type="term" value="P:long-chain fatty acid biosynthetic process"/>
    <property type="evidence" value="ECO:0007669"/>
    <property type="project" value="UniProtKB-ARBA"/>
</dbReference>
<dbReference type="PROSITE" id="PS00191">
    <property type="entry name" value="CYTOCHROME_B5_1"/>
    <property type="match status" value="1"/>
</dbReference>
<dbReference type="GO" id="GO:0020037">
    <property type="term" value="F:heme binding"/>
    <property type="evidence" value="ECO:0007669"/>
    <property type="project" value="InterPro"/>
</dbReference>
<dbReference type="AlphaFoldDB" id="A0A0D3IPI1"/>
<dbReference type="Proteomes" id="UP000013827">
    <property type="component" value="Unassembled WGS sequence"/>
</dbReference>
<keyword evidence="1" id="KW-0349">Heme</keyword>
<feature type="region of interest" description="Disordered" evidence="4">
    <location>
        <begin position="158"/>
        <end position="187"/>
    </location>
</feature>
<evidence type="ECO:0000313" key="8">
    <source>
        <dbReference type="Proteomes" id="UP000013827"/>
    </source>
</evidence>
<accession>A0A0D3IPI1</accession>
<dbReference type="GO" id="GO:0046872">
    <property type="term" value="F:metal ion binding"/>
    <property type="evidence" value="ECO:0007669"/>
    <property type="project" value="UniProtKB-KW"/>
</dbReference>
<evidence type="ECO:0000259" key="6">
    <source>
        <dbReference type="PROSITE" id="PS50255"/>
    </source>
</evidence>
<feature type="transmembrane region" description="Helical" evidence="5">
    <location>
        <begin position="304"/>
        <end position="323"/>
    </location>
</feature>
<evidence type="ECO:0000313" key="7">
    <source>
        <dbReference type="EnsemblProtists" id="EOD13166"/>
    </source>
</evidence>
<keyword evidence="5" id="KW-0812">Transmembrane</keyword>
<evidence type="ECO:0000256" key="4">
    <source>
        <dbReference type="SAM" id="MobiDB-lite"/>
    </source>
</evidence>
<evidence type="ECO:0000256" key="2">
    <source>
        <dbReference type="ARBA" id="ARBA00022723"/>
    </source>
</evidence>
<keyword evidence="5" id="KW-0472">Membrane</keyword>
<dbReference type="EnsemblProtists" id="EOD13166">
    <property type="protein sequence ID" value="EOD13166"/>
    <property type="gene ID" value="EMIHUDRAFT_212921"/>
</dbReference>
<sequence>MSLHTAAAAFAFGSYHITAEPSTHWVCAALCGPNAALACVQSSEEIEHAGATAFWIGNFQPPAGAEPGKGWDVCQTLATAAGTVITGGTWMVIINFSFVASTFALMMLSGRFCKLIATEPQCLSLGSDGRPRVKSTAPLPEQPTTLRAHATATPVSVDPDASISLAPAPAPSEKPAVTRVKPPKSPPQLWRLDSQFYDLTAFIKAHPGGPLPLSQSMGTDISALFHSHHMRGVPETLLAKYRVAEPKPDDVAAIEACDYTFEENGFFQECKRRVQAMGMTTGVAAVTWPYVFKVSAVFGAFLGSWYAVCFLPLGPTVIALAFINMWTRMCLTGIGHEAIHGRMQNWLTWEFFDMTMLFPSDSWHLEHRHEYDPDEILDPFRLCEDVSWTPLHIFQAPLQIVLVFASVVSCIDKHIVCRTSMLKGTFYLFALHLLPFFTRDTYGEAWLLSGLSVGMANLTIVLCFHLSHVNESNALHARFQEGGDWGAHQLLTSSNFNGTLGALCYITGMLEMQIEHHLFPSLSYENQLKIKPVVQQCAKDFGLPYYEYSSAIHGIAGHLASTCH</sequence>
<evidence type="ECO:0000256" key="1">
    <source>
        <dbReference type="ARBA" id="ARBA00022617"/>
    </source>
</evidence>
<evidence type="ECO:0000256" key="3">
    <source>
        <dbReference type="ARBA" id="ARBA00023004"/>
    </source>
</evidence>
<dbReference type="eggNOG" id="KOG4232">
    <property type="taxonomic scope" value="Eukaryota"/>
</dbReference>
<dbReference type="InterPro" id="IPR005804">
    <property type="entry name" value="FA_desaturase_dom"/>
</dbReference>
<dbReference type="HOGENOM" id="CLU_483524_0_0_1"/>
<dbReference type="RefSeq" id="XP_005765595.1">
    <property type="nucleotide sequence ID" value="XM_005765538.1"/>
</dbReference>
<feature type="domain" description="Cytochrome b5 heme-binding" evidence="6">
    <location>
        <begin position="192"/>
        <end position="247"/>
    </location>
</feature>
<dbReference type="PROSITE" id="PS50255">
    <property type="entry name" value="CYTOCHROME_B5_2"/>
    <property type="match status" value="1"/>
</dbReference>
<dbReference type="GO" id="GO:0016020">
    <property type="term" value="C:membrane"/>
    <property type="evidence" value="ECO:0007669"/>
    <property type="project" value="TreeGrafter"/>
</dbReference>
<evidence type="ECO:0000256" key="5">
    <source>
        <dbReference type="SAM" id="Phobius"/>
    </source>
</evidence>
<dbReference type="Pfam" id="PF00173">
    <property type="entry name" value="Cyt-b5"/>
    <property type="match status" value="1"/>
</dbReference>
<dbReference type="PANTHER" id="PTHR19353:SF19">
    <property type="entry name" value="DELTA(5) FATTY ACID DESATURASE C-RELATED"/>
    <property type="match status" value="1"/>
</dbReference>
<dbReference type="SUPFAM" id="SSF55856">
    <property type="entry name" value="Cytochrome b5-like heme/steroid binding domain"/>
    <property type="match status" value="1"/>
</dbReference>
<dbReference type="InterPro" id="IPR036400">
    <property type="entry name" value="Cyt_B5-like_heme/steroid_sf"/>
</dbReference>
<protein>
    <recommendedName>
        <fullName evidence="6">Cytochrome b5 heme-binding domain-containing protein</fullName>
    </recommendedName>
</protein>
<proteinExistence type="predicted"/>
<reference evidence="8" key="1">
    <citation type="journal article" date="2013" name="Nature">
        <title>Pan genome of the phytoplankton Emiliania underpins its global distribution.</title>
        <authorList>
            <person name="Read B.A."/>
            <person name="Kegel J."/>
            <person name="Klute M.J."/>
            <person name="Kuo A."/>
            <person name="Lefebvre S.C."/>
            <person name="Maumus F."/>
            <person name="Mayer C."/>
            <person name="Miller J."/>
            <person name="Monier A."/>
            <person name="Salamov A."/>
            <person name="Young J."/>
            <person name="Aguilar M."/>
            <person name="Claverie J.M."/>
            <person name="Frickenhaus S."/>
            <person name="Gonzalez K."/>
            <person name="Herman E.K."/>
            <person name="Lin Y.C."/>
            <person name="Napier J."/>
            <person name="Ogata H."/>
            <person name="Sarno A.F."/>
            <person name="Shmutz J."/>
            <person name="Schroeder D."/>
            <person name="de Vargas C."/>
            <person name="Verret F."/>
            <person name="von Dassow P."/>
            <person name="Valentin K."/>
            <person name="Van de Peer Y."/>
            <person name="Wheeler G."/>
            <person name="Dacks J.B."/>
            <person name="Delwiche C.F."/>
            <person name="Dyhrman S.T."/>
            <person name="Glockner G."/>
            <person name="John U."/>
            <person name="Richards T."/>
            <person name="Worden A.Z."/>
            <person name="Zhang X."/>
            <person name="Grigoriev I.V."/>
            <person name="Allen A.E."/>
            <person name="Bidle K."/>
            <person name="Borodovsky M."/>
            <person name="Bowler C."/>
            <person name="Brownlee C."/>
            <person name="Cock J.M."/>
            <person name="Elias M."/>
            <person name="Gladyshev V.N."/>
            <person name="Groth M."/>
            <person name="Guda C."/>
            <person name="Hadaegh A."/>
            <person name="Iglesias-Rodriguez M.D."/>
            <person name="Jenkins J."/>
            <person name="Jones B.M."/>
            <person name="Lawson T."/>
            <person name="Leese F."/>
            <person name="Lindquist E."/>
            <person name="Lobanov A."/>
            <person name="Lomsadze A."/>
            <person name="Malik S.B."/>
            <person name="Marsh M.E."/>
            <person name="Mackinder L."/>
            <person name="Mock T."/>
            <person name="Mueller-Roeber B."/>
            <person name="Pagarete A."/>
            <person name="Parker M."/>
            <person name="Probert I."/>
            <person name="Quesneville H."/>
            <person name="Raines C."/>
            <person name="Rensing S.A."/>
            <person name="Riano-Pachon D.M."/>
            <person name="Richier S."/>
            <person name="Rokitta S."/>
            <person name="Shiraiwa Y."/>
            <person name="Soanes D.M."/>
            <person name="van der Giezen M."/>
            <person name="Wahlund T.M."/>
            <person name="Williams B."/>
            <person name="Wilson W."/>
            <person name="Wolfe G."/>
            <person name="Wurch L.L."/>
        </authorList>
    </citation>
    <scope>NUCLEOTIDE SEQUENCE</scope>
</reference>
<dbReference type="Gene3D" id="3.10.120.10">
    <property type="entry name" value="Cytochrome b5-like heme/steroid binding domain"/>
    <property type="match status" value="1"/>
</dbReference>
<reference evidence="7" key="2">
    <citation type="submission" date="2024-10" db="UniProtKB">
        <authorList>
            <consortium name="EnsemblProtists"/>
        </authorList>
    </citation>
    <scope>IDENTIFICATION</scope>
</reference>
<organism evidence="7 8">
    <name type="scientific">Emiliania huxleyi (strain CCMP1516)</name>
    <dbReference type="NCBI Taxonomy" id="280463"/>
    <lineage>
        <taxon>Eukaryota</taxon>
        <taxon>Haptista</taxon>
        <taxon>Haptophyta</taxon>
        <taxon>Prymnesiophyceae</taxon>
        <taxon>Isochrysidales</taxon>
        <taxon>Noelaerhabdaceae</taxon>
        <taxon>Emiliania</taxon>
    </lineage>
</organism>
<feature type="transmembrane region" description="Helical" evidence="5">
    <location>
        <begin position="445"/>
        <end position="466"/>
    </location>
</feature>
<dbReference type="InterPro" id="IPR012171">
    <property type="entry name" value="Fatty_acid_desaturase"/>
</dbReference>
<dbReference type="GO" id="GO:0016717">
    <property type="term" value="F:oxidoreductase activity, acting on paired donors, with oxidation of a pair of donors resulting in the reduction of molecular oxygen to two molecules of water"/>
    <property type="evidence" value="ECO:0007669"/>
    <property type="project" value="TreeGrafter"/>
</dbReference>
<dbReference type="PaxDb" id="2903-EOD13166"/>
<feature type="transmembrane region" description="Helical" evidence="5">
    <location>
        <begin position="421"/>
        <end position="439"/>
    </location>
</feature>
<dbReference type="InterPro" id="IPR018506">
    <property type="entry name" value="Cyt_B5_heme-BS"/>
</dbReference>
<keyword evidence="2" id="KW-0479">Metal-binding</keyword>
<dbReference type="PANTHER" id="PTHR19353">
    <property type="entry name" value="FATTY ACID DESATURASE 2"/>
    <property type="match status" value="1"/>
</dbReference>
<dbReference type="KEGG" id="ehx:EMIHUDRAFT_212921"/>
<dbReference type="OMA" id="HNYFHRA"/>
<keyword evidence="3" id="KW-0408">Iron</keyword>
<keyword evidence="8" id="KW-1185">Reference proteome</keyword>
<keyword evidence="5" id="KW-1133">Transmembrane helix</keyword>
<dbReference type="Pfam" id="PF00487">
    <property type="entry name" value="FA_desaturase"/>
    <property type="match status" value="1"/>
</dbReference>
<dbReference type="GeneID" id="17259265"/>
<dbReference type="GO" id="GO:0006636">
    <property type="term" value="P:unsaturated fatty acid biosynthetic process"/>
    <property type="evidence" value="ECO:0007669"/>
    <property type="project" value="UniProtKB-ARBA"/>
</dbReference>